<dbReference type="EMBL" id="JAUSQU010000002">
    <property type="protein sequence ID" value="MDP9850276.1"/>
    <property type="molecule type" value="Genomic_DNA"/>
</dbReference>
<evidence type="ECO:0000313" key="3">
    <source>
        <dbReference type="Proteomes" id="UP001225356"/>
    </source>
</evidence>
<gene>
    <name evidence="2" type="ORF">J2853_009572</name>
</gene>
<keyword evidence="1" id="KW-1133">Transmembrane helix</keyword>
<comment type="caution">
    <text evidence="2">The sequence shown here is derived from an EMBL/GenBank/DDBJ whole genome shotgun (WGS) entry which is preliminary data.</text>
</comment>
<dbReference type="Proteomes" id="UP001225356">
    <property type="component" value="Unassembled WGS sequence"/>
</dbReference>
<feature type="transmembrane region" description="Helical" evidence="1">
    <location>
        <begin position="88"/>
        <end position="109"/>
    </location>
</feature>
<keyword evidence="1" id="KW-0812">Transmembrane</keyword>
<keyword evidence="1" id="KW-0472">Membrane</keyword>
<sequence>MISRTRTYRRLRRYPKPCPALSASVTNAAPVASAEDVRRRSRRWLKKNLVFDFPIMLSDGHLSSRRPSPVWVCPVGSDPEGNDEMDPLTITVLVTTTLSTFAALCGIWLRGRVRRQRSREDSRRDHLRHLPPGSRVIDLGGRGIVIEVGAPASRRAQRDDRP</sequence>
<evidence type="ECO:0000313" key="2">
    <source>
        <dbReference type="EMBL" id="MDP9850276.1"/>
    </source>
</evidence>
<evidence type="ECO:0000256" key="1">
    <source>
        <dbReference type="SAM" id="Phobius"/>
    </source>
</evidence>
<proteinExistence type="predicted"/>
<accession>A0ABT9QUC7</accession>
<name>A0ABT9QUC7_9ACTN</name>
<keyword evidence="3" id="KW-1185">Reference proteome</keyword>
<organism evidence="2 3">
    <name type="scientific">Streptosporangium lutulentum</name>
    <dbReference type="NCBI Taxonomy" id="1461250"/>
    <lineage>
        <taxon>Bacteria</taxon>
        <taxon>Bacillati</taxon>
        <taxon>Actinomycetota</taxon>
        <taxon>Actinomycetes</taxon>
        <taxon>Streptosporangiales</taxon>
        <taxon>Streptosporangiaceae</taxon>
        <taxon>Streptosporangium</taxon>
    </lineage>
</organism>
<reference evidence="2 3" key="1">
    <citation type="submission" date="2023-07" db="EMBL/GenBank/DDBJ databases">
        <title>Sequencing the genomes of 1000 actinobacteria strains.</title>
        <authorList>
            <person name="Klenk H.-P."/>
        </authorList>
    </citation>
    <scope>NUCLEOTIDE SEQUENCE [LARGE SCALE GENOMIC DNA]</scope>
    <source>
        <strain evidence="2 3">DSM 46740</strain>
    </source>
</reference>
<protein>
    <submittedName>
        <fullName evidence="2">Uncharacterized protein</fullName>
    </submittedName>
</protein>